<evidence type="ECO:0000256" key="2">
    <source>
        <dbReference type="ARBA" id="ARBA00022525"/>
    </source>
</evidence>
<dbReference type="Pfam" id="PF03098">
    <property type="entry name" value="An_peroxidase"/>
    <property type="match status" value="1"/>
</dbReference>
<evidence type="ECO:0000256" key="3">
    <source>
        <dbReference type="ARBA" id="ARBA00022729"/>
    </source>
</evidence>
<dbReference type="CDD" id="cd09822">
    <property type="entry name" value="peroxinectin_like_bacterial"/>
    <property type="match status" value="1"/>
</dbReference>
<keyword evidence="3" id="KW-0732">Signal</keyword>
<dbReference type="GO" id="GO:0020037">
    <property type="term" value="F:heme binding"/>
    <property type="evidence" value="ECO:0007669"/>
    <property type="project" value="InterPro"/>
</dbReference>
<keyword evidence="4" id="KW-0325">Glycoprotein</keyword>
<feature type="domain" description="SD-repeat containing protein B" evidence="5">
    <location>
        <begin position="563"/>
        <end position="630"/>
    </location>
</feature>
<name>A0A2S8FIN2_9BACT</name>
<dbReference type="Proteomes" id="UP000238322">
    <property type="component" value="Unassembled WGS sequence"/>
</dbReference>
<comment type="caution">
    <text evidence="6">The sequence shown here is derived from an EMBL/GenBank/DDBJ whole genome shotgun (WGS) entry which is preliminary data.</text>
</comment>
<evidence type="ECO:0000256" key="1">
    <source>
        <dbReference type="ARBA" id="ARBA00004613"/>
    </source>
</evidence>
<dbReference type="InterPro" id="IPR033764">
    <property type="entry name" value="Sdr_B"/>
</dbReference>
<accession>A0A2S8FIN2</accession>
<dbReference type="InterPro" id="IPR013783">
    <property type="entry name" value="Ig-like_fold"/>
</dbReference>
<organism evidence="6 7">
    <name type="scientific">Blastopirellula marina</name>
    <dbReference type="NCBI Taxonomy" id="124"/>
    <lineage>
        <taxon>Bacteria</taxon>
        <taxon>Pseudomonadati</taxon>
        <taxon>Planctomycetota</taxon>
        <taxon>Planctomycetia</taxon>
        <taxon>Pirellulales</taxon>
        <taxon>Pirellulaceae</taxon>
        <taxon>Blastopirellula</taxon>
    </lineage>
</organism>
<dbReference type="RefSeq" id="WP_105331041.1">
    <property type="nucleotide sequence ID" value="NZ_PUHY01000012.1"/>
</dbReference>
<dbReference type="PROSITE" id="PS50292">
    <property type="entry name" value="PEROXIDASE_3"/>
    <property type="match status" value="1"/>
</dbReference>
<dbReference type="InterPro" id="IPR037120">
    <property type="entry name" value="Haem_peroxidase_sf_animal"/>
</dbReference>
<keyword evidence="6" id="KW-0560">Oxidoreductase</keyword>
<evidence type="ECO:0000256" key="4">
    <source>
        <dbReference type="ARBA" id="ARBA00023180"/>
    </source>
</evidence>
<dbReference type="GO" id="GO:0004601">
    <property type="term" value="F:peroxidase activity"/>
    <property type="evidence" value="ECO:0007669"/>
    <property type="project" value="UniProtKB-KW"/>
</dbReference>
<dbReference type="EMBL" id="PUHY01000012">
    <property type="protein sequence ID" value="PQO32028.1"/>
    <property type="molecule type" value="Genomic_DNA"/>
</dbReference>
<gene>
    <name evidence="6" type="ORF">C5Y83_17425</name>
</gene>
<evidence type="ECO:0000259" key="5">
    <source>
        <dbReference type="Pfam" id="PF17210"/>
    </source>
</evidence>
<evidence type="ECO:0000313" key="6">
    <source>
        <dbReference type="EMBL" id="PQO32028.1"/>
    </source>
</evidence>
<evidence type="ECO:0000313" key="7">
    <source>
        <dbReference type="Proteomes" id="UP000238322"/>
    </source>
</evidence>
<protein>
    <submittedName>
        <fullName evidence="6">Peroxidase</fullName>
    </submittedName>
</protein>
<dbReference type="GO" id="GO:0006979">
    <property type="term" value="P:response to oxidative stress"/>
    <property type="evidence" value="ECO:0007669"/>
    <property type="project" value="InterPro"/>
</dbReference>
<comment type="subcellular location">
    <subcellularLocation>
        <location evidence="1">Secreted</location>
    </subcellularLocation>
</comment>
<reference evidence="6 7" key="1">
    <citation type="submission" date="2018-02" db="EMBL/GenBank/DDBJ databases">
        <title>Comparative genomes isolates from brazilian mangrove.</title>
        <authorList>
            <person name="Araujo J.E."/>
            <person name="Taketani R.G."/>
            <person name="Silva M.C.P."/>
            <person name="Loureco M.V."/>
            <person name="Andreote F.D."/>
        </authorList>
    </citation>
    <scope>NUCLEOTIDE SEQUENCE [LARGE SCALE GENOMIC DNA]</scope>
    <source>
        <strain evidence="6 7">Hex-1 MGV</strain>
    </source>
</reference>
<dbReference type="GO" id="GO:0005576">
    <property type="term" value="C:extracellular region"/>
    <property type="evidence" value="ECO:0007669"/>
    <property type="project" value="UniProtKB-SubCell"/>
</dbReference>
<dbReference type="Gene3D" id="2.60.40.10">
    <property type="entry name" value="Immunoglobulins"/>
    <property type="match status" value="1"/>
</dbReference>
<dbReference type="AlphaFoldDB" id="A0A2S8FIN2"/>
<dbReference type="InterPro" id="IPR019791">
    <property type="entry name" value="Haem_peroxidase_animal"/>
</dbReference>
<dbReference type="InterPro" id="IPR010255">
    <property type="entry name" value="Haem_peroxidase_sf"/>
</dbReference>
<dbReference type="SUPFAM" id="SSF48113">
    <property type="entry name" value="Heme-dependent peroxidases"/>
    <property type="match status" value="1"/>
</dbReference>
<proteinExistence type="predicted"/>
<keyword evidence="6" id="KW-0575">Peroxidase</keyword>
<dbReference type="Gene3D" id="1.10.640.10">
    <property type="entry name" value="Haem peroxidase domain superfamily, animal type"/>
    <property type="match status" value="1"/>
</dbReference>
<dbReference type="PRINTS" id="PR00457">
    <property type="entry name" value="ANPEROXIDASE"/>
</dbReference>
<dbReference type="PANTHER" id="PTHR11475:SF4">
    <property type="entry name" value="CHORION PEROXIDASE"/>
    <property type="match status" value="1"/>
</dbReference>
<keyword evidence="2" id="KW-0964">Secreted</keyword>
<dbReference type="SUPFAM" id="SSF117074">
    <property type="entry name" value="Hypothetical protein PA1324"/>
    <property type="match status" value="1"/>
</dbReference>
<dbReference type="PANTHER" id="PTHR11475">
    <property type="entry name" value="OXIDASE/PEROXIDASE"/>
    <property type="match status" value="1"/>
</dbReference>
<sequence length="709" mass="77674">MKRLITQLSHRARRAKTSPAVQMLEERQLLAADLLSSLTRIELSPDDSNLSQLMRSQFAPWSIPTPGEEVRSIDGTGNNLANPELGSIGQQLLRIAPADYADGISAMAGEDRPSAREVSNQFSAQEEGTVGNARNLSALVYVWGQFLDHDITLSESGTTELAPIEVPTGDPSFDPTGSGNATIMFFRSLFDPTTGDSVDNPRQQYNEITAFIDGSQVYGSDQETADALRSFVGGRMLTSQGELLPIGEDGFFLAGDVRANENAALTALHTLFVREHNWWADQIAASDPSLSDEEIYQHARAIVIAEIQSITFNEFLSAILGEGVLPEYRGYDASVNPNIATEFSTAGYRLGHSLLNDDIEFFDDDGRPMGEEVALADAFFNPGIIMESGIDSMLKYVASSQSQELDGTVVDSVRNFLFGAPGAGGLDLASLNIQRGRDHGLADYNSVREAYGLERVTSFAEITTDVAVQQTLEELYGTVDNIDLWVGALAEDHVAGGSVGELTQAILVDQFTRLRDGDRFWYENSFSAQDAERIGRTSLSDIIQLNTTMTNLQDNVFFMSASVSGTVFADSNHSGDRPMPGASGMEGVQINLLNNEGLIVATTWTDARGYYRFNDFNETGDYQIQAMMPTAEGVVPHTVDMLISVGGESIRNVNFGQSPHHDRPNFGHPGHFRNCDRILAGDLLPHHLDDLIDQIVNNRSRSRRFAWWR</sequence>
<dbReference type="Pfam" id="PF17210">
    <property type="entry name" value="SdrD_B"/>
    <property type="match status" value="1"/>
</dbReference>